<dbReference type="EMBL" id="CAUOFW020000925">
    <property type="protein sequence ID" value="CAK9138873.1"/>
    <property type="molecule type" value="Genomic_DNA"/>
</dbReference>
<protein>
    <submittedName>
        <fullName evidence="2">Uncharacterized protein</fullName>
    </submittedName>
</protein>
<proteinExistence type="predicted"/>
<reference evidence="2 3" key="1">
    <citation type="submission" date="2024-02" db="EMBL/GenBank/DDBJ databases">
        <authorList>
            <person name="Vignale AGUSTIN F."/>
            <person name="Sosa J E."/>
            <person name="Modenutti C."/>
        </authorList>
    </citation>
    <scope>NUCLEOTIDE SEQUENCE [LARGE SCALE GENOMIC DNA]</scope>
</reference>
<comment type="caution">
    <text evidence="2">The sequence shown here is derived from an EMBL/GenBank/DDBJ whole genome shotgun (WGS) entry which is preliminary data.</text>
</comment>
<dbReference type="Proteomes" id="UP001642360">
    <property type="component" value="Unassembled WGS sequence"/>
</dbReference>
<name>A0ABC8R1I1_9AQUA</name>
<evidence type="ECO:0000256" key="1">
    <source>
        <dbReference type="SAM" id="Phobius"/>
    </source>
</evidence>
<organism evidence="2 3">
    <name type="scientific">Ilex paraguariensis</name>
    <name type="common">yerba mate</name>
    <dbReference type="NCBI Taxonomy" id="185542"/>
    <lineage>
        <taxon>Eukaryota</taxon>
        <taxon>Viridiplantae</taxon>
        <taxon>Streptophyta</taxon>
        <taxon>Embryophyta</taxon>
        <taxon>Tracheophyta</taxon>
        <taxon>Spermatophyta</taxon>
        <taxon>Magnoliopsida</taxon>
        <taxon>eudicotyledons</taxon>
        <taxon>Gunneridae</taxon>
        <taxon>Pentapetalae</taxon>
        <taxon>asterids</taxon>
        <taxon>campanulids</taxon>
        <taxon>Aquifoliales</taxon>
        <taxon>Aquifoliaceae</taxon>
        <taxon>Ilex</taxon>
    </lineage>
</organism>
<keyword evidence="1" id="KW-0472">Membrane</keyword>
<gene>
    <name evidence="2" type="ORF">ILEXP_LOCUS6229</name>
</gene>
<keyword evidence="1" id="KW-1133">Transmembrane helix</keyword>
<feature type="transmembrane region" description="Helical" evidence="1">
    <location>
        <begin position="38"/>
        <end position="56"/>
    </location>
</feature>
<accession>A0ABC8R1I1</accession>
<dbReference type="AlphaFoldDB" id="A0ABC8R1I1"/>
<evidence type="ECO:0000313" key="2">
    <source>
        <dbReference type="EMBL" id="CAK9138873.1"/>
    </source>
</evidence>
<keyword evidence="3" id="KW-1185">Reference proteome</keyword>
<evidence type="ECO:0000313" key="3">
    <source>
        <dbReference type="Proteomes" id="UP001642360"/>
    </source>
</evidence>
<sequence>MIVTKQSLMCSHFGSGYKAAGYTINAIFFKSKVRFVSIFRHLLQLLLVRSLLYFLRYTVIQLIMTLICMSAAKWITPPLIIARNETRHRGDPVTSQSVEANTAIPSN</sequence>
<keyword evidence="1" id="KW-0812">Transmembrane</keyword>